<comment type="caution">
    <text evidence="1">The sequence shown here is derived from an EMBL/GenBank/DDBJ whole genome shotgun (WGS) entry which is preliminary data.</text>
</comment>
<accession>A0ABQ6G8P1</accession>
<gene>
    <name evidence="1" type="ORF">MU1_16330</name>
</gene>
<sequence length="125" mass="13795">MAFYYVYSTGPVENAFGIAEPGVATNVFVKALNNGCKRARVVIKLYRLNGTKVLVETRTLSLAARASGFVDLDVSTLLQYEIQITTFSKKVLVSVWGKDADGAPLASQRFTQAELHKTVKKYCKK</sequence>
<keyword evidence="2" id="KW-1185">Reference proteome</keyword>
<protein>
    <submittedName>
        <fullName evidence="1">Uncharacterized protein</fullName>
    </submittedName>
</protein>
<dbReference type="EMBL" id="BSSQ01000006">
    <property type="protein sequence ID" value="GLX67288.1"/>
    <property type="molecule type" value="Genomic_DNA"/>
</dbReference>
<name>A0ABQ6G8P1_9BACL</name>
<organism evidence="1 2">
    <name type="scientific">Paenibacillus glycanilyticus</name>
    <dbReference type="NCBI Taxonomy" id="126569"/>
    <lineage>
        <taxon>Bacteria</taxon>
        <taxon>Bacillati</taxon>
        <taxon>Bacillota</taxon>
        <taxon>Bacilli</taxon>
        <taxon>Bacillales</taxon>
        <taxon>Paenibacillaceae</taxon>
        <taxon>Paenibacillus</taxon>
    </lineage>
</organism>
<dbReference type="Proteomes" id="UP001157114">
    <property type="component" value="Unassembled WGS sequence"/>
</dbReference>
<evidence type="ECO:0000313" key="1">
    <source>
        <dbReference type="EMBL" id="GLX67288.1"/>
    </source>
</evidence>
<dbReference type="RefSeq" id="WP_284238033.1">
    <property type="nucleotide sequence ID" value="NZ_BSSQ01000006.1"/>
</dbReference>
<proteinExistence type="predicted"/>
<reference evidence="1 2" key="1">
    <citation type="submission" date="2023-03" db="EMBL/GenBank/DDBJ databases">
        <title>Draft genome sequence of the bacteria which degrade cell wall of Tricholomamatutake.</title>
        <authorList>
            <person name="Konishi Y."/>
            <person name="Fukuta Y."/>
            <person name="Shirasaka N."/>
        </authorList>
    </citation>
    <scope>NUCLEOTIDE SEQUENCE [LARGE SCALE GENOMIC DNA]</scope>
    <source>
        <strain evidence="2">mu1</strain>
    </source>
</reference>
<evidence type="ECO:0000313" key="2">
    <source>
        <dbReference type="Proteomes" id="UP001157114"/>
    </source>
</evidence>